<feature type="region of interest" description="Disordered" evidence="1">
    <location>
        <begin position="94"/>
        <end position="168"/>
    </location>
</feature>
<evidence type="ECO:0000313" key="2">
    <source>
        <dbReference type="EMBL" id="KAF8867861.1"/>
    </source>
</evidence>
<feature type="compositionally biased region" description="Polar residues" evidence="1">
    <location>
        <begin position="497"/>
        <end position="508"/>
    </location>
</feature>
<feature type="region of interest" description="Disordered" evidence="1">
    <location>
        <begin position="1"/>
        <end position="77"/>
    </location>
</feature>
<dbReference type="AlphaFoldDB" id="A0A9P5N7H9"/>
<gene>
    <name evidence="2" type="ORF">CPB84DRAFT_1858914</name>
</gene>
<organism evidence="2 3">
    <name type="scientific">Gymnopilus junonius</name>
    <name type="common">Spectacular rustgill mushroom</name>
    <name type="synonym">Gymnopilus spectabilis subsp. junonius</name>
    <dbReference type="NCBI Taxonomy" id="109634"/>
    <lineage>
        <taxon>Eukaryota</taxon>
        <taxon>Fungi</taxon>
        <taxon>Dikarya</taxon>
        <taxon>Basidiomycota</taxon>
        <taxon>Agaricomycotina</taxon>
        <taxon>Agaricomycetes</taxon>
        <taxon>Agaricomycetidae</taxon>
        <taxon>Agaricales</taxon>
        <taxon>Agaricineae</taxon>
        <taxon>Hymenogastraceae</taxon>
        <taxon>Gymnopilus</taxon>
    </lineage>
</organism>
<sequence length="605" mass="66614">MDKEHSPPQPSKKSRKKAVEAASHRNQSKQPGSSRTAHGGPKVSPMASHVKHTADPNNTGATTPQVPSGHRKLTKADVAEAMEKLFAKYQRTIQNTHPLPGPSMSTDFDMHTDSSSELEWSDDADATDFLEYKGNLDTTSSTKTDGDTEEEYSTGTKSMVDGGVGSDDEDVVQVDLDPVVEAKVRRRQKMAVVQQDEEDMMQVDEDLVVKTKSKKKQKKAAMVQEDVMMVDKDPAVKSKLKKRQKKVAVVQEDEEVMMAVDERQVKKSKMNGKVRAMGMMEEDMEDAPVGFKVGAVEYQYDWDSPIDYNVDSALAGDASRAEADEESTTGAALNSDAAAAEDDMDDSLFRNLDSPAVDIWLTPRTPKAGEHRGHSVGSSPEVLKKHVKCNYLVDWGNYSHAIATEWPMSKSPLDNIERGSGLELPFEPLPSQWHKQHPSKAPLKLVTYSCQPQSSCILAPSTSQYQLPDHYKHPPPPLNQEPSPPRELPVVTPSPQPNSLGLTKSSHIPSSNESEVEILLWELGKNVAPSLPGSLYYSRPCSNPLSKQQGAVVASAGSSSQLMLLTILNRKLQDGYLSGDLSPPREVNKLENLYRQTVKKTYGRK</sequence>
<comment type="caution">
    <text evidence="2">The sequence shown here is derived from an EMBL/GenBank/DDBJ whole genome shotgun (WGS) entry which is preliminary data.</text>
</comment>
<feature type="compositionally biased region" description="Acidic residues" evidence="1">
    <location>
        <begin position="119"/>
        <end position="128"/>
    </location>
</feature>
<evidence type="ECO:0000256" key="1">
    <source>
        <dbReference type="SAM" id="MobiDB-lite"/>
    </source>
</evidence>
<reference evidence="2" key="1">
    <citation type="submission" date="2020-11" db="EMBL/GenBank/DDBJ databases">
        <authorList>
            <consortium name="DOE Joint Genome Institute"/>
            <person name="Ahrendt S."/>
            <person name="Riley R."/>
            <person name="Andreopoulos W."/>
            <person name="LaButti K."/>
            <person name="Pangilinan J."/>
            <person name="Ruiz-duenas F.J."/>
            <person name="Barrasa J.M."/>
            <person name="Sanchez-Garcia M."/>
            <person name="Camarero S."/>
            <person name="Miyauchi S."/>
            <person name="Serrano A."/>
            <person name="Linde D."/>
            <person name="Babiker R."/>
            <person name="Drula E."/>
            <person name="Ayuso-Fernandez I."/>
            <person name="Pacheco R."/>
            <person name="Padilla G."/>
            <person name="Ferreira P."/>
            <person name="Barriuso J."/>
            <person name="Kellner H."/>
            <person name="Castanera R."/>
            <person name="Alfaro M."/>
            <person name="Ramirez L."/>
            <person name="Pisabarro A.G."/>
            <person name="Kuo A."/>
            <person name="Tritt A."/>
            <person name="Lipzen A."/>
            <person name="He G."/>
            <person name="Yan M."/>
            <person name="Ng V."/>
            <person name="Cullen D."/>
            <person name="Martin F."/>
            <person name="Rosso M.-N."/>
            <person name="Henrissat B."/>
            <person name="Hibbett D."/>
            <person name="Martinez A.T."/>
            <person name="Grigoriev I.V."/>
        </authorList>
    </citation>
    <scope>NUCLEOTIDE SEQUENCE</scope>
    <source>
        <strain evidence="2">AH 44721</strain>
    </source>
</reference>
<feature type="region of interest" description="Disordered" evidence="1">
    <location>
        <begin position="317"/>
        <end position="340"/>
    </location>
</feature>
<feature type="compositionally biased region" description="Polar residues" evidence="1">
    <location>
        <begin position="55"/>
        <end position="66"/>
    </location>
</feature>
<dbReference type="Proteomes" id="UP000724874">
    <property type="component" value="Unassembled WGS sequence"/>
</dbReference>
<proteinExistence type="predicted"/>
<name>A0A9P5N7H9_GYMJU</name>
<accession>A0A9P5N7H9</accession>
<feature type="compositionally biased region" description="Polar residues" evidence="1">
    <location>
        <begin position="24"/>
        <end position="36"/>
    </location>
</feature>
<protein>
    <submittedName>
        <fullName evidence="2">Uncharacterized protein</fullName>
    </submittedName>
</protein>
<keyword evidence="3" id="KW-1185">Reference proteome</keyword>
<feature type="region of interest" description="Disordered" evidence="1">
    <location>
        <begin position="467"/>
        <end position="508"/>
    </location>
</feature>
<feature type="compositionally biased region" description="Pro residues" evidence="1">
    <location>
        <begin position="474"/>
        <end position="496"/>
    </location>
</feature>
<dbReference type="EMBL" id="JADNYJ010000903">
    <property type="protein sequence ID" value="KAF8867861.1"/>
    <property type="molecule type" value="Genomic_DNA"/>
</dbReference>
<evidence type="ECO:0000313" key="3">
    <source>
        <dbReference type="Proteomes" id="UP000724874"/>
    </source>
</evidence>